<dbReference type="OrthoDB" id="37468at10239"/>
<sequence>MAIKKENALPLASIIACIGTAFALWAGVFDRGATSGSLTEKVAHLENSISKAQDWINTHIKGDELKSQMYQEIKIDIVRLQEQMATIKSRIAEIEADVRERERKR</sequence>
<proteinExistence type="predicted"/>
<protein>
    <submittedName>
        <fullName evidence="2">Uncharacterized protein</fullName>
    </submittedName>
</protein>
<feature type="coiled-coil region" evidence="1">
    <location>
        <begin position="70"/>
        <end position="104"/>
    </location>
</feature>
<organism evidence="2 3">
    <name type="scientific">Sinorhizobium phage phiM9</name>
    <dbReference type="NCBI Taxonomy" id="1636182"/>
    <lineage>
        <taxon>Viruses</taxon>
        <taxon>Duplodnaviria</taxon>
        <taxon>Heunggongvirae</taxon>
        <taxon>Uroviricota</taxon>
        <taxon>Caudoviricetes</taxon>
        <taxon>Pootjesviridae</taxon>
        <taxon>Emnonavirus</taxon>
        <taxon>Emnonavirus phiM9</taxon>
    </lineage>
</organism>
<reference evidence="3" key="2">
    <citation type="submission" date="2015-03" db="EMBL/GenBank/DDBJ databases">
        <title>The genome and structure of Sinorhizobium meliloti phage phiM9.</title>
        <authorList>
            <person name="Johnson M.C."/>
            <person name="Tatum K.B."/>
            <person name="Lynn J.S."/>
            <person name="Brewer T.E."/>
            <person name="Washburn B.K."/>
            <person name="Stroupe M.E."/>
            <person name="Jones K.M."/>
        </authorList>
    </citation>
    <scope>NUCLEOTIDE SEQUENCE [LARGE SCALE GENOMIC DNA]</scope>
</reference>
<keyword evidence="1" id="KW-0175">Coiled coil</keyword>
<evidence type="ECO:0000313" key="3">
    <source>
        <dbReference type="Proteomes" id="UP000033804"/>
    </source>
</evidence>
<evidence type="ECO:0000256" key="1">
    <source>
        <dbReference type="SAM" id="Coils"/>
    </source>
</evidence>
<dbReference type="GeneID" id="26517698"/>
<evidence type="ECO:0000313" key="2">
    <source>
        <dbReference type="EMBL" id="AKE44646.1"/>
    </source>
</evidence>
<dbReference type="EMBL" id="KP881232">
    <property type="protein sequence ID" value="AKE44646.1"/>
    <property type="molecule type" value="Genomic_DNA"/>
</dbReference>
<dbReference type="PROSITE" id="PS51257">
    <property type="entry name" value="PROKAR_LIPOPROTEIN"/>
    <property type="match status" value="1"/>
</dbReference>
<dbReference type="RefSeq" id="YP_009189400.1">
    <property type="nucleotide sequence ID" value="NC_028676.1"/>
</dbReference>
<dbReference type="KEGG" id="vg:26517698"/>
<reference evidence="2 3" key="1">
    <citation type="journal article" date="2015" name="J. Virol.">
        <title>Sinorhizobium meliloti Phage ?M9 Defines a New Group of T4 Superfamily Phages with Unusual Genomic Features but a Common T=16 Capsid.</title>
        <authorList>
            <person name="Johnson M.C."/>
            <person name="Tatum K.B."/>
            <person name="Lynn J.S."/>
            <person name="Brewer T.E."/>
            <person name="Lu S."/>
            <person name="Washburn B.K."/>
            <person name="Stroupe M.E."/>
            <person name="Jones K.M."/>
        </authorList>
    </citation>
    <scope>NUCLEOTIDE SEQUENCE [LARGE SCALE GENOMIC DNA]</scope>
</reference>
<keyword evidence="3" id="KW-1185">Reference proteome</keyword>
<dbReference type="Proteomes" id="UP000033804">
    <property type="component" value="Segment"/>
</dbReference>
<name>A0A0F6TH26_9CAUD</name>
<gene>
    <name evidence="2" type="ORF">Sm_phiM9_016</name>
</gene>
<accession>A0A0F6TH26</accession>